<evidence type="ECO:0000256" key="6">
    <source>
        <dbReference type="ARBA" id="ARBA00022692"/>
    </source>
</evidence>
<evidence type="ECO:0000256" key="3">
    <source>
        <dbReference type="ARBA" id="ARBA00022475"/>
    </source>
</evidence>
<sequence>MIELMVTLALIVILAALAAPALREYAIKSNLRNIGNEFTAGVLRARNEAISKNTCVTMCMSNTTDNALPACKTTDTDWQVGWIAFLNTSCNTTIAGPTAIEDVIFVRRSVGDQYFLNSQASTPRRKLTFNSRGYPGLTNADEFDLVYSVVNDPMTSKYAFNICLDKLGRTRTISTDSSC</sequence>
<keyword evidence="3" id="KW-1003">Cell membrane</keyword>
<gene>
    <name evidence="12" type="ORF">RAN89_10855</name>
</gene>
<keyword evidence="6" id="KW-0812">Transmembrane</keyword>
<keyword evidence="8" id="KW-0472">Membrane</keyword>
<dbReference type="EMBL" id="CP132507">
    <property type="protein sequence ID" value="WNO03426.1"/>
    <property type="molecule type" value="Genomic_DNA"/>
</dbReference>
<evidence type="ECO:0000256" key="7">
    <source>
        <dbReference type="ARBA" id="ARBA00022989"/>
    </source>
</evidence>
<name>A0ABZ0AUU2_9BURK</name>
<dbReference type="Gene3D" id="3.55.40.10">
    <property type="entry name" value="minor pseudopilin epsh domain"/>
    <property type="match status" value="1"/>
</dbReference>
<evidence type="ECO:0000313" key="13">
    <source>
        <dbReference type="Proteomes" id="UP001302257"/>
    </source>
</evidence>
<evidence type="ECO:0000256" key="9">
    <source>
        <dbReference type="ARBA" id="ARBA00025772"/>
    </source>
</evidence>
<proteinExistence type="inferred from homology"/>
<reference evidence="12 13" key="1">
    <citation type="submission" date="2023-08" db="EMBL/GenBank/DDBJ databases">
        <title>Rhodoferax potami sp. nov. and Rhodoferax mekongensis sp. nov., isolated from the Mekong River in Thailand.</title>
        <authorList>
            <person name="Kitikhun S."/>
            <person name="Charoenyingcharoen P."/>
            <person name="Siriarchawattana P."/>
            <person name="Likhitrattanapisal S."/>
            <person name="Nilsakha T."/>
            <person name="Chanpet A."/>
            <person name="Rattanawaree P."/>
            <person name="Ingsriswang S."/>
        </authorList>
    </citation>
    <scope>NUCLEOTIDE SEQUENCE [LARGE SCALE GENOMIC DNA]</scope>
    <source>
        <strain evidence="12 13">TBRC 17307</strain>
    </source>
</reference>
<protein>
    <recommendedName>
        <fullName evidence="2">Type II secretion system protein H</fullName>
    </recommendedName>
    <alternativeName>
        <fullName evidence="10">General secretion pathway protein H</fullName>
    </alternativeName>
</protein>
<evidence type="ECO:0000256" key="2">
    <source>
        <dbReference type="ARBA" id="ARBA00021549"/>
    </source>
</evidence>
<evidence type="ECO:0000256" key="1">
    <source>
        <dbReference type="ARBA" id="ARBA00004377"/>
    </source>
</evidence>
<comment type="subcellular location">
    <subcellularLocation>
        <location evidence="1">Cell inner membrane</location>
        <topology evidence="1">Single-pass membrane protein</topology>
    </subcellularLocation>
</comment>
<comment type="similarity">
    <text evidence="9">Belongs to the GSP H family.</text>
</comment>
<dbReference type="InterPro" id="IPR022346">
    <property type="entry name" value="T2SS_GspH"/>
</dbReference>
<evidence type="ECO:0000256" key="5">
    <source>
        <dbReference type="ARBA" id="ARBA00022519"/>
    </source>
</evidence>
<keyword evidence="4" id="KW-0488">Methylation</keyword>
<dbReference type="SUPFAM" id="SSF54523">
    <property type="entry name" value="Pili subunits"/>
    <property type="match status" value="1"/>
</dbReference>
<evidence type="ECO:0000259" key="11">
    <source>
        <dbReference type="Pfam" id="PF12019"/>
    </source>
</evidence>
<evidence type="ECO:0000256" key="10">
    <source>
        <dbReference type="ARBA" id="ARBA00030775"/>
    </source>
</evidence>
<dbReference type="Proteomes" id="UP001302257">
    <property type="component" value="Chromosome"/>
</dbReference>
<feature type="domain" description="General secretion pathway GspH" evidence="11">
    <location>
        <begin position="36"/>
        <end position="168"/>
    </location>
</feature>
<evidence type="ECO:0000256" key="4">
    <source>
        <dbReference type="ARBA" id="ARBA00022481"/>
    </source>
</evidence>
<evidence type="ECO:0000313" key="12">
    <source>
        <dbReference type="EMBL" id="WNO03426.1"/>
    </source>
</evidence>
<dbReference type="Pfam" id="PF12019">
    <property type="entry name" value="GspH"/>
    <property type="match status" value="1"/>
</dbReference>
<keyword evidence="13" id="KW-1185">Reference proteome</keyword>
<organism evidence="12 13">
    <name type="scientific">Rhodoferax mekongensis</name>
    <dbReference type="NCBI Taxonomy" id="3068341"/>
    <lineage>
        <taxon>Bacteria</taxon>
        <taxon>Pseudomonadati</taxon>
        <taxon>Pseudomonadota</taxon>
        <taxon>Betaproteobacteria</taxon>
        <taxon>Burkholderiales</taxon>
        <taxon>Comamonadaceae</taxon>
        <taxon>Rhodoferax</taxon>
    </lineage>
</organism>
<dbReference type="InterPro" id="IPR045584">
    <property type="entry name" value="Pilin-like"/>
</dbReference>
<keyword evidence="7" id="KW-1133">Transmembrane helix</keyword>
<keyword evidence="5" id="KW-0997">Cell inner membrane</keyword>
<accession>A0ABZ0AUU2</accession>
<evidence type="ECO:0000256" key="8">
    <source>
        <dbReference type="ARBA" id="ARBA00023136"/>
    </source>
</evidence>